<dbReference type="SUPFAM" id="SSF46785">
    <property type="entry name" value="Winged helix' DNA-binding domain"/>
    <property type="match status" value="1"/>
</dbReference>
<dbReference type="Proteomes" id="UP001059859">
    <property type="component" value="Chromosome"/>
</dbReference>
<evidence type="ECO:0000313" key="2">
    <source>
        <dbReference type="EMBL" id="UWX97137.1"/>
    </source>
</evidence>
<dbReference type="EMBL" id="CP104275">
    <property type="protein sequence ID" value="UWX97137.1"/>
    <property type="molecule type" value="Genomic_DNA"/>
</dbReference>
<evidence type="ECO:0000256" key="1">
    <source>
        <dbReference type="SAM" id="MobiDB-lite"/>
    </source>
</evidence>
<name>A0ABY5YPX9_9MICC</name>
<dbReference type="CDD" id="cd00090">
    <property type="entry name" value="HTH_ARSR"/>
    <property type="match status" value="1"/>
</dbReference>
<protein>
    <submittedName>
        <fullName evidence="2">Winged helix-turn-helix domain-containing protein</fullName>
    </submittedName>
</protein>
<organism evidence="2 3">
    <name type="scientific">Arthrobacter zhaoxinii</name>
    <dbReference type="NCBI Taxonomy" id="2964616"/>
    <lineage>
        <taxon>Bacteria</taxon>
        <taxon>Bacillati</taxon>
        <taxon>Actinomycetota</taxon>
        <taxon>Actinomycetes</taxon>
        <taxon>Micrococcales</taxon>
        <taxon>Micrococcaceae</taxon>
        <taxon>Arthrobacter</taxon>
    </lineage>
</organism>
<proteinExistence type="predicted"/>
<dbReference type="InterPro" id="IPR036388">
    <property type="entry name" value="WH-like_DNA-bd_sf"/>
</dbReference>
<dbReference type="InterPro" id="IPR036390">
    <property type="entry name" value="WH_DNA-bd_sf"/>
</dbReference>
<gene>
    <name evidence="2" type="ORF">N2K95_16195</name>
</gene>
<keyword evidence="3" id="KW-1185">Reference proteome</keyword>
<dbReference type="Gene3D" id="1.10.10.10">
    <property type="entry name" value="Winged helix-like DNA-binding domain superfamily/Winged helix DNA-binding domain"/>
    <property type="match status" value="1"/>
</dbReference>
<dbReference type="InterPro" id="IPR011991">
    <property type="entry name" value="ArsR-like_HTH"/>
</dbReference>
<sequence length="191" mass="20706">MPKESGQTPRRSASEDEAKALASAVRIRILRVCLKEQLTNKEIATKLAANPATVLYHVRKLVAAGFLEPQDARSGPSGAVEIPYRATGKSWQLNLDGRDLRLRSAMIGAFMSEVGQVPASEQVAISRLGIRLTEDGYARLLERVQDLLDEVEAEEAVEGSTPYSLFLAIHPDAGSGPEPETAAPNRDQQSN</sequence>
<accession>A0ABY5YPX9</accession>
<feature type="region of interest" description="Disordered" evidence="1">
    <location>
        <begin position="169"/>
        <end position="191"/>
    </location>
</feature>
<reference evidence="2" key="1">
    <citation type="submission" date="2022-09" db="EMBL/GenBank/DDBJ databases">
        <title>Novel species in genus Arthrobacter.</title>
        <authorList>
            <person name="Liu Y."/>
        </authorList>
    </citation>
    <scope>NUCLEOTIDE SEQUENCE</scope>
    <source>
        <strain evidence="2">Zg-Y815</strain>
    </source>
</reference>
<dbReference type="RefSeq" id="WP_260652390.1">
    <property type="nucleotide sequence ID" value="NZ_CP104275.1"/>
</dbReference>
<dbReference type="Pfam" id="PF12840">
    <property type="entry name" value="HTH_20"/>
    <property type="match status" value="1"/>
</dbReference>
<evidence type="ECO:0000313" key="3">
    <source>
        <dbReference type="Proteomes" id="UP001059859"/>
    </source>
</evidence>